<dbReference type="GO" id="GO:0016020">
    <property type="term" value="C:membrane"/>
    <property type="evidence" value="ECO:0007669"/>
    <property type="project" value="TreeGrafter"/>
</dbReference>
<dbReference type="EMBL" id="BLKM01008216">
    <property type="protein sequence ID" value="GFG32807.1"/>
    <property type="molecule type" value="Genomic_DNA"/>
</dbReference>
<keyword evidence="10" id="KW-1185">Reference proteome</keyword>
<comment type="subcellular location">
    <subcellularLocation>
        <location evidence="1">Endomembrane system</location>
    </subcellularLocation>
</comment>
<dbReference type="GO" id="GO:0005737">
    <property type="term" value="C:cytoplasm"/>
    <property type="evidence" value="ECO:0007669"/>
    <property type="project" value="TreeGrafter"/>
</dbReference>
<keyword evidence="4" id="KW-0418">Kinase</keyword>
<accession>A0A6L2PSI1</accession>
<dbReference type="PANTHER" id="PTHR12358:SF112">
    <property type="entry name" value="LD11247P-RELATED"/>
    <property type="match status" value="1"/>
</dbReference>
<dbReference type="EC" id="2.7.1.91" evidence="7"/>
<dbReference type="GO" id="GO:0008481">
    <property type="term" value="F:sphingosine kinase activity"/>
    <property type="evidence" value="ECO:0007669"/>
    <property type="project" value="UniProtKB-EC"/>
</dbReference>
<keyword evidence="2" id="KW-0808">Transferase</keyword>
<protein>
    <recommendedName>
        <fullName evidence="7">sphingosine kinase</fullName>
        <ecNumber evidence="7">2.7.1.91</ecNumber>
    </recommendedName>
</protein>
<evidence type="ECO:0000256" key="1">
    <source>
        <dbReference type="ARBA" id="ARBA00004308"/>
    </source>
</evidence>
<sequence>MEDAVHVTPVLEETFYILSKKNTVYRVKLSEKGLSLQKETNGNTKIEIIKISDIVGCRCMRSTRSSARSCVCHPSAIRRNNLRIVDENSSEQDERDNSAYLYIYAYVLKKYRVKSGQKRERMTIMLRFRSFDKYDDNMREAQKWRLAVKCLLKKKPVPRVVLNSEDSQAMAQLFSQLEQKRLLVLLNPKSGPGKARELFQQRVVPVLAEAEVGFDLYVTKHANYARDFVRTKDIYQWRGVVVVGGDGIVFEVINGLFEREDWQKAVKEMPIGVIPCGSGNGLAKAISYAVQEPYDKNPILISTLSVIKCRHAAMDLVRVETKSQFLFSFLCVGWGLLSDIDIESERLRAIGGQRFTVWSVARLIGLRTYRGKLWYLPVEGCKVQSPQTHTSGLTRSVSHCAESGNQPLDIFPASSYTPVHPSRSYHDSTDLRYHTPQGRDCVEDAVADALSLETSMGHALEDFRDGGESGRPRLDSYYSAASRHSAYFSTAGSEYRSVADNTSYMAVQGGEDIQPRRSNSSVRMYGPPSQLPALTQPVPDHWSSIEGDFVLVHASYQSHIASDCLVAPNSKLADGVIWLLVVRAGISRGQLLQFLLGLSSGTHLLIPHAEMIPVTAFRLIPETSGGYITVDGEAVDYGPIQAEMMPSLHMTHSCSHTVHLHTFAFHQPANQSQVALVVEQVPSIKYDKKISSQIITDRDMHDNTVPEVEQLYHRFNKRSIKYKVHITSTNKNIHNNTVLKLTVD</sequence>
<dbReference type="SUPFAM" id="SSF111331">
    <property type="entry name" value="NAD kinase/diacylglycerol kinase-like"/>
    <property type="match status" value="1"/>
</dbReference>
<evidence type="ECO:0000256" key="7">
    <source>
        <dbReference type="ARBA" id="ARBA00044037"/>
    </source>
</evidence>
<dbReference type="Gene3D" id="2.60.200.40">
    <property type="match status" value="2"/>
</dbReference>
<keyword evidence="6" id="KW-0472">Membrane</keyword>
<dbReference type="GO" id="GO:0012505">
    <property type="term" value="C:endomembrane system"/>
    <property type="evidence" value="ECO:0007669"/>
    <property type="project" value="UniProtKB-SubCell"/>
</dbReference>
<evidence type="ECO:0000256" key="6">
    <source>
        <dbReference type="ARBA" id="ARBA00023136"/>
    </source>
</evidence>
<dbReference type="Pfam" id="PF00781">
    <property type="entry name" value="DAGK_cat"/>
    <property type="match status" value="1"/>
</dbReference>
<dbReference type="PROSITE" id="PS50146">
    <property type="entry name" value="DAGK"/>
    <property type="match status" value="1"/>
</dbReference>
<dbReference type="FunCoup" id="A0A6L2PSI1">
    <property type="interactions" value="720"/>
</dbReference>
<evidence type="ECO:0000256" key="5">
    <source>
        <dbReference type="ARBA" id="ARBA00022840"/>
    </source>
</evidence>
<dbReference type="InterPro" id="IPR001206">
    <property type="entry name" value="Diacylglycerol_kinase_cat_dom"/>
</dbReference>
<dbReference type="PANTHER" id="PTHR12358">
    <property type="entry name" value="SPHINGOSINE KINASE"/>
    <property type="match status" value="1"/>
</dbReference>
<dbReference type="OrthoDB" id="3853857at2759"/>
<evidence type="ECO:0000259" key="8">
    <source>
        <dbReference type="PROSITE" id="PS50146"/>
    </source>
</evidence>
<reference evidence="10" key="1">
    <citation type="submission" date="2020-01" db="EMBL/GenBank/DDBJ databases">
        <title>Draft genome sequence of the Termite Coptotermes fromosanus.</title>
        <authorList>
            <person name="Itakura S."/>
            <person name="Yosikawa Y."/>
            <person name="Umezawa K."/>
        </authorList>
    </citation>
    <scope>NUCLEOTIDE SEQUENCE [LARGE SCALE GENOMIC DNA]</scope>
</reference>
<evidence type="ECO:0000256" key="4">
    <source>
        <dbReference type="ARBA" id="ARBA00022777"/>
    </source>
</evidence>
<dbReference type="SMART" id="SM00046">
    <property type="entry name" value="DAGKc"/>
    <property type="match status" value="1"/>
</dbReference>
<organism evidence="9 10">
    <name type="scientific">Coptotermes formosanus</name>
    <name type="common">Formosan subterranean termite</name>
    <dbReference type="NCBI Taxonomy" id="36987"/>
    <lineage>
        <taxon>Eukaryota</taxon>
        <taxon>Metazoa</taxon>
        <taxon>Ecdysozoa</taxon>
        <taxon>Arthropoda</taxon>
        <taxon>Hexapoda</taxon>
        <taxon>Insecta</taxon>
        <taxon>Pterygota</taxon>
        <taxon>Neoptera</taxon>
        <taxon>Polyneoptera</taxon>
        <taxon>Dictyoptera</taxon>
        <taxon>Blattodea</taxon>
        <taxon>Blattoidea</taxon>
        <taxon>Termitoidae</taxon>
        <taxon>Rhinotermitidae</taxon>
        <taxon>Coptotermes</taxon>
    </lineage>
</organism>
<dbReference type="GO" id="GO:0042981">
    <property type="term" value="P:regulation of apoptotic process"/>
    <property type="evidence" value="ECO:0007669"/>
    <property type="project" value="UniProtKB-ARBA"/>
</dbReference>
<keyword evidence="5" id="KW-0067">ATP-binding</keyword>
<dbReference type="FunFam" id="3.40.50.10330:FF:000005">
    <property type="entry name" value="Sphingosine kinase 2"/>
    <property type="match status" value="1"/>
</dbReference>
<dbReference type="Proteomes" id="UP000502823">
    <property type="component" value="Unassembled WGS sequence"/>
</dbReference>
<comment type="caution">
    <text evidence="9">The sequence shown here is derived from an EMBL/GenBank/DDBJ whole genome shotgun (WGS) entry which is preliminary data.</text>
</comment>
<gene>
    <name evidence="9" type="ORF">Cfor_07345</name>
</gene>
<evidence type="ECO:0000256" key="3">
    <source>
        <dbReference type="ARBA" id="ARBA00022741"/>
    </source>
</evidence>
<dbReference type="GO" id="GO:0046512">
    <property type="term" value="P:sphingosine biosynthetic process"/>
    <property type="evidence" value="ECO:0007669"/>
    <property type="project" value="TreeGrafter"/>
</dbReference>
<dbReference type="GO" id="GO:0005524">
    <property type="term" value="F:ATP binding"/>
    <property type="evidence" value="ECO:0007669"/>
    <property type="project" value="UniProtKB-KW"/>
</dbReference>
<proteinExistence type="predicted"/>
<name>A0A6L2PSI1_COPFO</name>
<dbReference type="AlphaFoldDB" id="A0A6L2PSI1"/>
<evidence type="ECO:0000256" key="2">
    <source>
        <dbReference type="ARBA" id="ARBA00022679"/>
    </source>
</evidence>
<dbReference type="InterPro" id="IPR016064">
    <property type="entry name" value="NAD/diacylglycerol_kinase_sf"/>
</dbReference>
<keyword evidence="3" id="KW-0547">Nucleotide-binding</keyword>
<dbReference type="Gene3D" id="3.40.50.10330">
    <property type="entry name" value="Probable inorganic polyphosphate/atp-NAD kinase, domain 1"/>
    <property type="match status" value="1"/>
</dbReference>
<dbReference type="InterPro" id="IPR050187">
    <property type="entry name" value="Lipid_Phosphate_FormReg"/>
</dbReference>
<evidence type="ECO:0000313" key="9">
    <source>
        <dbReference type="EMBL" id="GFG32807.1"/>
    </source>
</evidence>
<dbReference type="InParanoid" id="A0A6L2PSI1"/>
<feature type="domain" description="DAGKc" evidence="8">
    <location>
        <begin position="177"/>
        <end position="323"/>
    </location>
</feature>
<evidence type="ECO:0000313" key="10">
    <source>
        <dbReference type="Proteomes" id="UP000502823"/>
    </source>
</evidence>
<dbReference type="InterPro" id="IPR017438">
    <property type="entry name" value="ATP-NAD_kinase_N"/>
</dbReference>